<keyword evidence="2" id="KW-1185">Reference proteome</keyword>
<evidence type="ECO:0000313" key="2">
    <source>
        <dbReference type="Proteomes" id="UP001303532"/>
    </source>
</evidence>
<accession>A0ABZ0KY00</accession>
<protein>
    <submittedName>
        <fullName evidence="1">CotY/CotZ family spore coat protein</fullName>
    </submittedName>
</protein>
<gene>
    <name evidence="1" type="ORF">PGH26_03905</name>
</gene>
<evidence type="ECO:0000313" key="1">
    <source>
        <dbReference type="EMBL" id="WOV85081.1"/>
    </source>
</evidence>
<dbReference type="EMBL" id="CP116341">
    <property type="protein sequence ID" value="WOV85081.1"/>
    <property type="molecule type" value="Genomic_DNA"/>
</dbReference>
<dbReference type="InterPro" id="IPR019593">
    <property type="entry name" value="Spore_coat_protein_Z/Y"/>
</dbReference>
<organism evidence="1 2">
    <name type="scientific">Sporosarcina jeotgali</name>
    <dbReference type="NCBI Taxonomy" id="3020056"/>
    <lineage>
        <taxon>Bacteria</taxon>
        <taxon>Bacillati</taxon>
        <taxon>Bacillota</taxon>
        <taxon>Bacilli</taxon>
        <taxon>Bacillales</taxon>
        <taxon>Caryophanaceae</taxon>
        <taxon>Sporosarcina</taxon>
    </lineage>
</organism>
<keyword evidence="1" id="KW-0167">Capsid protein</keyword>
<proteinExistence type="predicted"/>
<dbReference type="RefSeq" id="WP_323692716.1">
    <property type="nucleotide sequence ID" value="NZ_CP116341.1"/>
</dbReference>
<name>A0ABZ0KY00_9BACL</name>
<dbReference type="Proteomes" id="UP001303532">
    <property type="component" value="Chromosome"/>
</dbReference>
<dbReference type="Pfam" id="PF10612">
    <property type="entry name" value="Spore-coat_CotZ"/>
    <property type="match status" value="1"/>
</dbReference>
<sequence>MSCGCGKNENTGDKVNPIQGHCVCEAVRFIKRLQDTHRDEDCFDCDTDCFMRPLGSLVNPANERFNTRVFSLLTEDGDFFKSMYRPVSKSPAECKHHVTNCFSVFFRVQNIFDNCCATLMVLEPLDKHNCPVDIINCGKVDLEKLCKVEKFRATKSCITVDLNCFCAIQCITDTFVTQCNTPA</sequence>
<reference evidence="1 2" key="1">
    <citation type="submission" date="2023-01" db="EMBL/GenBank/DDBJ databases">
        <title>Sporosarcina sp. nov., isolated from Korean tranditional fermented seafood 'Jeotgal'.</title>
        <authorList>
            <person name="Yang A.-I."/>
        </authorList>
    </citation>
    <scope>NUCLEOTIDE SEQUENCE [LARGE SCALE GENOMIC DNA]</scope>
    <source>
        <strain evidence="1 2">B2O-1</strain>
    </source>
</reference>
<keyword evidence="1" id="KW-0946">Virion</keyword>